<dbReference type="PROSITE" id="PS50929">
    <property type="entry name" value="ABC_TM1F"/>
    <property type="match status" value="1"/>
</dbReference>
<comment type="caution">
    <text evidence="11">The sequence shown here is derived from an EMBL/GenBank/DDBJ whole genome shotgun (WGS) entry which is preliminary data.</text>
</comment>
<dbReference type="PROSITE" id="PS50893">
    <property type="entry name" value="ABC_TRANSPORTER_2"/>
    <property type="match status" value="1"/>
</dbReference>
<organism evidence="11 12">
    <name type="scientific">Floridaenema aerugineum BLCC-F46</name>
    <dbReference type="NCBI Taxonomy" id="3153654"/>
    <lineage>
        <taxon>Bacteria</taxon>
        <taxon>Bacillati</taxon>
        <taxon>Cyanobacteriota</taxon>
        <taxon>Cyanophyceae</taxon>
        <taxon>Oscillatoriophycideae</taxon>
        <taxon>Aerosakkonematales</taxon>
        <taxon>Aerosakkonemataceae</taxon>
        <taxon>Floridanema</taxon>
        <taxon>Floridanema aerugineum</taxon>
    </lineage>
</organism>
<keyword evidence="2" id="KW-0813">Transport</keyword>
<dbReference type="GO" id="GO:0005524">
    <property type="term" value="F:ATP binding"/>
    <property type="evidence" value="ECO:0007669"/>
    <property type="project" value="UniProtKB-KW"/>
</dbReference>
<dbReference type="InterPro" id="IPR003439">
    <property type="entry name" value="ABC_transporter-like_ATP-bd"/>
</dbReference>
<dbReference type="InterPro" id="IPR003593">
    <property type="entry name" value="AAA+_ATPase"/>
</dbReference>
<dbReference type="InterPro" id="IPR011527">
    <property type="entry name" value="ABC1_TM_dom"/>
</dbReference>
<dbReference type="InterPro" id="IPR027417">
    <property type="entry name" value="P-loop_NTPase"/>
</dbReference>
<feature type="transmembrane region" description="Helical" evidence="8">
    <location>
        <begin position="51"/>
        <end position="75"/>
    </location>
</feature>
<keyword evidence="7 8" id="KW-0472">Membrane</keyword>
<evidence type="ECO:0000259" key="10">
    <source>
        <dbReference type="PROSITE" id="PS50929"/>
    </source>
</evidence>
<protein>
    <submittedName>
        <fullName evidence="11">ABC transporter ATP-binding protein/permease</fullName>
    </submittedName>
</protein>
<accession>A0ABV4XCB4</accession>
<evidence type="ECO:0000256" key="3">
    <source>
        <dbReference type="ARBA" id="ARBA00022692"/>
    </source>
</evidence>
<evidence type="ECO:0000313" key="12">
    <source>
        <dbReference type="Proteomes" id="UP001576774"/>
    </source>
</evidence>
<evidence type="ECO:0000256" key="7">
    <source>
        <dbReference type="ARBA" id="ARBA00023136"/>
    </source>
</evidence>
<keyword evidence="6 8" id="KW-1133">Transmembrane helix</keyword>
<keyword evidence="3 8" id="KW-0812">Transmembrane</keyword>
<dbReference type="InterPro" id="IPR017871">
    <property type="entry name" value="ABC_transporter-like_CS"/>
</dbReference>
<dbReference type="SUPFAM" id="SSF90123">
    <property type="entry name" value="ABC transporter transmembrane region"/>
    <property type="match status" value="1"/>
</dbReference>
<dbReference type="PANTHER" id="PTHR11384">
    <property type="entry name" value="ATP-BINDING CASSETTE, SUB-FAMILY D MEMBER"/>
    <property type="match status" value="1"/>
</dbReference>
<dbReference type="SMART" id="SM00382">
    <property type="entry name" value="AAA"/>
    <property type="match status" value="1"/>
</dbReference>
<proteinExistence type="predicted"/>
<evidence type="ECO:0000313" key="11">
    <source>
        <dbReference type="EMBL" id="MFB2880047.1"/>
    </source>
</evidence>
<evidence type="ECO:0000256" key="8">
    <source>
        <dbReference type="SAM" id="Phobius"/>
    </source>
</evidence>
<evidence type="ECO:0000256" key="6">
    <source>
        <dbReference type="ARBA" id="ARBA00022989"/>
    </source>
</evidence>
<evidence type="ECO:0000256" key="5">
    <source>
        <dbReference type="ARBA" id="ARBA00022840"/>
    </source>
</evidence>
<dbReference type="Gene3D" id="3.40.50.300">
    <property type="entry name" value="P-loop containing nucleotide triphosphate hydrolases"/>
    <property type="match status" value="1"/>
</dbReference>
<dbReference type="EMBL" id="JBHFNQ010000193">
    <property type="protein sequence ID" value="MFB2880047.1"/>
    <property type="molecule type" value="Genomic_DNA"/>
</dbReference>
<dbReference type="InterPro" id="IPR050835">
    <property type="entry name" value="ABC_transporter_sub-D"/>
</dbReference>
<evidence type="ECO:0000256" key="4">
    <source>
        <dbReference type="ARBA" id="ARBA00022741"/>
    </source>
</evidence>
<dbReference type="Pfam" id="PF00005">
    <property type="entry name" value="ABC_tran"/>
    <property type="match status" value="1"/>
</dbReference>
<name>A0ABV4XCB4_9CYAN</name>
<gene>
    <name evidence="11" type="ORF">ACE1CC_24615</name>
</gene>
<dbReference type="Proteomes" id="UP001576774">
    <property type="component" value="Unassembled WGS sequence"/>
</dbReference>
<evidence type="ECO:0000259" key="9">
    <source>
        <dbReference type="PROSITE" id="PS50893"/>
    </source>
</evidence>
<keyword evidence="4" id="KW-0547">Nucleotide-binding</keyword>
<keyword evidence="5 11" id="KW-0067">ATP-binding</keyword>
<dbReference type="SUPFAM" id="SSF52540">
    <property type="entry name" value="P-loop containing nucleoside triphosphate hydrolases"/>
    <property type="match status" value="1"/>
</dbReference>
<dbReference type="Gene3D" id="1.20.1560.10">
    <property type="entry name" value="ABC transporter type 1, transmembrane domain"/>
    <property type="match status" value="1"/>
</dbReference>
<sequence>MQSTISIDKNSTSNSTQSSTGFWQNVRAILAPYWYPTQPGGRAFSAVMSSWAMLILLILLIAMLVGINAFNSFVYRYLIDVIIKDKDVNKFVDSLWLYVAVLVGTTLLVGFSKFVRKQIALDWYQWLNNHILEKYLSNRAYYKINFKSDIDNPDQRISQELSPLTKNALSFSAVFLEKVLEMSVFLVILWSLSRWVAVIVVIYTVIGNLIALYLTQELNNINKDQIGFEADYTYSLTHIRNHAESIAFFQGEDKELNIVMRRFKNILQTTQRKINWERNQDFFNRGYQAVLQIFPLIIFGSLYLKGEIDFGEISQASIACGSFSSAMAELIAEFGTSGRLTSYIDRLSEFSGALESVIKQPENVSTIKTIEDNRLAFENVTLETPDYEEVIVEKLSLTVHPGEGLLIVGPSGRGKSSLLRAIAGLWNAGTGRLVRPPLEDMLFLPQRPYIILGTLREQLLYPHTTREMSDRELEAVLQQVNLQNLLPRIEGFDKEVPWENILSLGEQQRLAFARLVVSRPRFTILDEATSALDLKNEGHLYEQLQQTQATFISVGHRESLFNYHQWVLELTENSKWRLVSMSDYQRQKAIVNHQEENPPNTIDNPPAMTDQNIIEISVISPENPPETPEQNILEISPQLSPENPPETPSQDVEISAAPGATVGLSHKEMQQLTDYQLSSIRSMASQRKTVTTKDGVTYYYNKDPKVLKWMRL</sequence>
<comment type="subcellular location">
    <subcellularLocation>
        <location evidence="1">Cell membrane</location>
        <topology evidence="1">Multi-pass membrane protein</topology>
    </subcellularLocation>
</comment>
<dbReference type="RefSeq" id="WP_413273076.1">
    <property type="nucleotide sequence ID" value="NZ_JBHFNQ010000193.1"/>
</dbReference>
<keyword evidence="12" id="KW-1185">Reference proteome</keyword>
<feature type="transmembrane region" description="Helical" evidence="8">
    <location>
        <begin position="95"/>
        <end position="115"/>
    </location>
</feature>
<reference evidence="11 12" key="1">
    <citation type="submission" date="2024-09" db="EMBL/GenBank/DDBJ databases">
        <title>Floridaenema gen nov. (Aerosakkonemataceae, Aerosakkonematales ord. nov., Cyanobacteria) from benthic tropical and subtropical fresh waters, with the description of four new species.</title>
        <authorList>
            <person name="Moretto J.A."/>
            <person name="Berthold D.E."/>
            <person name="Lefler F.W."/>
            <person name="Huang I.-S."/>
            <person name="Laughinghouse H. IV."/>
        </authorList>
    </citation>
    <scope>NUCLEOTIDE SEQUENCE [LARGE SCALE GENOMIC DNA]</scope>
    <source>
        <strain evidence="11 12">BLCC-F46</strain>
    </source>
</reference>
<feature type="transmembrane region" description="Helical" evidence="8">
    <location>
        <begin position="282"/>
        <end position="304"/>
    </location>
</feature>
<dbReference type="PANTHER" id="PTHR11384:SF59">
    <property type="entry name" value="LYSOSOMAL COBALAMIN TRANSPORTER ABCD4"/>
    <property type="match status" value="1"/>
</dbReference>
<dbReference type="PROSITE" id="PS00211">
    <property type="entry name" value="ABC_TRANSPORTER_1"/>
    <property type="match status" value="1"/>
</dbReference>
<dbReference type="CDD" id="cd03223">
    <property type="entry name" value="ABCD_peroxisomal_ALDP"/>
    <property type="match status" value="1"/>
</dbReference>
<evidence type="ECO:0000256" key="1">
    <source>
        <dbReference type="ARBA" id="ARBA00004651"/>
    </source>
</evidence>
<feature type="domain" description="ABC transmembrane type-1" evidence="10">
    <location>
        <begin position="55"/>
        <end position="339"/>
    </location>
</feature>
<feature type="domain" description="ABC transporter" evidence="9">
    <location>
        <begin position="375"/>
        <end position="597"/>
    </location>
</feature>
<feature type="transmembrane region" description="Helical" evidence="8">
    <location>
        <begin position="195"/>
        <end position="214"/>
    </location>
</feature>
<dbReference type="Pfam" id="PF06472">
    <property type="entry name" value="ABC_membrane_2"/>
    <property type="match status" value="1"/>
</dbReference>
<dbReference type="InterPro" id="IPR036640">
    <property type="entry name" value="ABC1_TM_sf"/>
</dbReference>
<evidence type="ECO:0000256" key="2">
    <source>
        <dbReference type="ARBA" id="ARBA00022448"/>
    </source>
</evidence>